<protein>
    <recommendedName>
        <fullName evidence="5">Radical SAM core domain-containing protein</fullName>
    </recommendedName>
</protein>
<dbReference type="PROSITE" id="PS51918">
    <property type="entry name" value="RADICAL_SAM"/>
    <property type="match status" value="1"/>
</dbReference>
<organism evidence="6">
    <name type="scientific">marine metagenome</name>
    <dbReference type="NCBI Taxonomy" id="408172"/>
    <lineage>
        <taxon>unclassified sequences</taxon>
        <taxon>metagenomes</taxon>
        <taxon>ecological metagenomes</taxon>
    </lineage>
</organism>
<feature type="non-terminal residue" evidence="6">
    <location>
        <position position="205"/>
    </location>
</feature>
<dbReference type="PANTHER" id="PTHR11228">
    <property type="entry name" value="RADICAL SAM DOMAIN PROTEIN"/>
    <property type="match status" value="1"/>
</dbReference>
<keyword evidence="3" id="KW-0408">Iron</keyword>
<dbReference type="SFLD" id="SFLDS00029">
    <property type="entry name" value="Radical_SAM"/>
    <property type="match status" value="1"/>
</dbReference>
<keyword evidence="1" id="KW-0949">S-adenosyl-L-methionine</keyword>
<dbReference type="GO" id="GO:0051536">
    <property type="term" value="F:iron-sulfur cluster binding"/>
    <property type="evidence" value="ECO:0007669"/>
    <property type="project" value="UniProtKB-KW"/>
</dbReference>
<dbReference type="InterPro" id="IPR013785">
    <property type="entry name" value="Aldolase_TIM"/>
</dbReference>
<keyword evidence="2" id="KW-0479">Metal-binding</keyword>
<dbReference type="SUPFAM" id="SSF102114">
    <property type="entry name" value="Radical SAM enzymes"/>
    <property type="match status" value="1"/>
</dbReference>
<evidence type="ECO:0000256" key="4">
    <source>
        <dbReference type="ARBA" id="ARBA00023014"/>
    </source>
</evidence>
<dbReference type="PANTHER" id="PTHR11228:SF7">
    <property type="entry name" value="PQQA PEPTIDE CYCLASE"/>
    <property type="match status" value="1"/>
</dbReference>
<dbReference type="SMART" id="SM00729">
    <property type="entry name" value="Elp3"/>
    <property type="match status" value="1"/>
</dbReference>
<dbReference type="GO" id="GO:0006783">
    <property type="term" value="P:heme biosynthetic process"/>
    <property type="evidence" value="ECO:0007669"/>
    <property type="project" value="TreeGrafter"/>
</dbReference>
<feature type="domain" description="Radical SAM core" evidence="5">
    <location>
        <begin position="32"/>
        <end position="205"/>
    </location>
</feature>
<dbReference type="GO" id="GO:0046872">
    <property type="term" value="F:metal ion binding"/>
    <property type="evidence" value="ECO:0007669"/>
    <property type="project" value="UniProtKB-KW"/>
</dbReference>
<dbReference type="CDD" id="cd01335">
    <property type="entry name" value="Radical_SAM"/>
    <property type="match status" value="1"/>
</dbReference>
<evidence type="ECO:0000313" key="6">
    <source>
        <dbReference type="EMBL" id="SVD98883.1"/>
    </source>
</evidence>
<keyword evidence="4" id="KW-0411">Iron-sulfur</keyword>
<dbReference type="SFLD" id="SFLDG01067">
    <property type="entry name" value="SPASM/twitch_domain_containing"/>
    <property type="match status" value="1"/>
</dbReference>
<dbReference type="Gene3D" id="3.20.20.70">
    <property type="entry name" value="Aldolase class I"/>
    <property type="match status" value="1"/>
</dbReference>
<evidence type="ECO:0000256" key="1">
    <source>
        <dbReference type="ARBA" id="ARBA00022691"/>
    </source>
</evidence>
<proteinExistence type="predicted"/>
<dbReference type="InterPro" id="IPR007197">
    <property type="entry name" value="rSAM"/>
</dbReference>
<reference evidence="6" key="1">
    <citation type="submission" date="2018-05" db="EMBL/GenBank/DDBJ databases">
        <authorList>
            <person name="Lanie J.A."/>
            <person name="Ng W.-L."/>
            <person name="Kazmierczak K.M."/>
            <person name="Andrzejewski T.M."/>
            <person name="Davidsen T.M."/>
            <person name="Wayne K.J."/>
            <person name="Tettelin H."/>
            <person name="Glass J.I."/>
            <person name="Rusch D."/>
            <person name="Podicherti R."/>
            <person name="Tsui H.-C.T."/>
            <person name="Winkler M.E."/>
        </authorList>
    </citation>
    <scope>NUCLEOTIDE SEQUENCE</scope>
</reference>
<accession>A0A382ZTZ2</accession>
<evidence type="ECO:0000256" key="3">
    <source>
        <dbReference type="ARBA" id="ARBA00023004"/>
    </source>
</evidence>
<dbReference type="InterPro" id="IPR006638">
    <property type="entry name" value="Elp3/MiaA/NifB-like_rSAM"/>
</dbReference>
<evidence type="ECO:0000256" key="2">
    <source>
        <dbReference type="ARBA" id="ARBA00022723"/>
    </source>
</evidence>
<dbReference type="InterPro" id="IPR058240">
    <property type="entry name" value="rSAM_sf"/>
</dbReference>
<evidence type="ECO:0000259" key="5">
    <source>
        <dbReference type="PROSITE" id="PS51918"/>
    </source>
</evidence>
<dbReference type="EMBL" id="UINC01186598">
    <property type="protein sequence ID" value="SVD98883.1"/>
    <property type="molecule type" value="Genomic_DNA"/>
</dbReference>
<sequence>MKNDPQFLVKRRVMEKLKDFYDYVRKNDGKIGTKQRGIELNFNNACNFRCEHCFTDSNIGSHAKDEMPIDVVADLANQADELGMFEFDLQGGELTVRPEKLYEVVEAIQPERFYLYVTTNGFLFNAKVAERLAELGVSRLSVSLDSFDEKVHDKFRGKRGALKKAMEALEHAKTAGMSAYMNITVGHYNAFDEDIEKLLRHSKDN</sequence>
<gene>
    <name evidence="6" type="ORF">METZ01_LOCUS451737</name>
</gene>
<dbReference type="Pfam" id="PF04055">
    <property type="entry name" value="Radical_SAM"/>
    <property type="match status" value="1"/>
</dbReference>
<dbReference type="AlphaFoldDB" id="A0A382ZTZ2"/>
<name>A0A382ZTZ2_9ZZZZ</name>
<dbReference type="GO" id="GO:0003824">
    <property type="term" value="F:catalytic activity"/>
    <property type="evidence" value="ECO:0007669"/>
    <property type="project" value="InterPro"/>
</dbReference>
<dbReference type="InterPro" id="IPR050377">
    <property type="entry name" value="Radical_SAM_PqqE_MftC-like"/>
</dbReference>